<accession>A0A1X6P4U0</accession>
<evidence type="ECO:0000313" key="3">
    <source>
        <dbReference type="Proteomes" id="UP000218209"/>
    </source>
</evidence>
<dbReference type="Proteomes" id="UP000218209">
    <property type="component" value="Unassembled WGS sequence"/>
</dbReference>
<organism evidence="2 3">
    <name type="scientific">Porphyra umbilicalis</name>
    <name type="common">Purple laver</name>
    <name type="synonym">Red alga</name>
    <dbReference type="NCBI Taxonomy" id="2786"/>
    <lineage>
        <taxon>Eukaryota</taxon>
        <taxon>Rhodophyta</taxon>
        <taxon>Bangiophyceae</taxon>
        <taxon>Bangiales</taxon>
        <taxon>Bangiaceae</taxon>
        <taxon>Porphyra</taxon>
    </lineage>
</organism>
<name>A0A1X6P4U0_PORUM</name>
<proteinExistence type="predicted"/>
<keyword evidence="3" id="KW-1185">Reference proteome</keyword>
<reference evidence="2 3" key="1">
    <citation type="submission" date="2017-03" db="EMBL/GenBank/DDBJ databases">
        <title>WGS assembly of Porphyra umbilicalis.</title>
        <authorList>
            <person name="Brawley S.H."/>
            <person name="Blouin N.A."/>
            <person name="Ficko-Blean E."/>
            <person name="Wheeler G.L."/>
            <person name="Lohr M."/>
            <person name="Goodson H.V."/>
            <person name="Jenkins J.W."/>
            <person name="Blaby-Haas C.E."/>
            <person name="Helliwell K.E."/>
            <person name="Chan C."/>
            <person name="Marriage T."/>
            <person name="Bhattacharya D."/>
            <person name="Klein A.S."/>
            <person name="Badis Y."/>
            <person name="Brodie J."/>
            <person name="Cao Y."/>
            <person name="Collen J."/>
            <person name="Dittami S.M."/>
            <person name="Gachon C.M."/>
            <person name="Green B.R."/>
            <person name="Karpowicz S."/>
            <person name="Kim J.W."/>
            <person name="Kudahl U."/>
            <person name="Lin S."/>
            <person name="Michel G."/>
            <person name="Mittag M."/>
            <person name="Olson B.J."/>
            <person name="Pangilinan J."/>
            <person name="Peng Y."/>
            <person name="Qiu H."/>
            <person name="Shu S."/>
            <person name="Singer J.T."/>
            <person name="Smith A.G."/>
            <person name="Sprecher B.N."/>
            <person name="Wagner V."/>
            <person name="Wang W."/>
            <person name="Wang Z.-Y."/>
            <person name="Yan J."/>
            <person name="Yarish C."/>
            <person name="Zoeuner-Riek S."/>
            <person name="Zhuang Y."/>
            <person name="Zou Y."/>
            <person name="Lindquist E.A."/>
            <person name="Grimwood J."/>
            <person name="Barry K."/>
            <person name="Rokhsar D.S."/>
            <person name="Schmutz J."/>
            <person name="Stiller J.W."/>
            <person name="Grossman A.R."/>
            <person name="Prochnik S.E."/>
        </authorList>
    </citation>
    <scope>NUCLEOTIDE SEQUENCE [LARGE SCALE GENOMIC DNA]</scope>
    <source>
        <strain evidence="2">4086291</strain>
    </source>
</reference>
<sequence length="118" mass="11353">MASPSPHLSEGGDVDRAFSVDGDADDFDSPTAAAAGVVAVVAGKVIHGAAPAGAVPVDEGQPPSFVFLNRLKKKGKAPCAEGVARPLGLGGRGAAAAGAAAAAVGGRDAAGKVVRKRA</sequence>
<evidence type="ECO:0000256" key="1">
    <source>
        <dbReference type="SAM" id="MobiDB-lite"/>
    </source>
</evidence>
<evidence type="ECO:0000313" key="2">
    <source>
        <dbReference type="EMBL" id="OSX75867.1"/>
    </source>
</evidence>
<protein>
    <submittedName>
        <fullName evidence="2">Uncharacterized protein</fullName>
    </submittedName>
</protein>
<dbReference type="AlphaFoldDB" id="A0A1X6P4U0"/>
<feature type="region of interest" description="Disordered" evidence="1">
    <location>
        <begin position="1"/>
        <end position="25"/>
    </location>
</feature>
<gene>
    <name evidence="2" type="ORF">BU14_0218s0033</name>
</gene>
<dbReference type="EMBL" id="KV918888">
    <property type="protein sequence ID" value="OSX75867.1"/>
    <property type="molecule type" value="Genomic_DNA"/>
</dbReference>